<evidence type="ECO:0000313" key="3">
    <source>
        <dbReference type="EMBL" id="TSD16149.1"/>
    </source>
</evidence>
<proteinExistence type="predicted"/>
<feature type="modified residue" description="3-oxoalanine (Ser)" evidence="1">
    <location>
        <position position="55"/>
    </location>
</feature>
<sequence length="436" mass="47731">MGSESRPNVLLVVLDSVRAMNCSLHGAPRATTPFLDRFATEARTYTQARAPSNWSLPSHVSLLTGLETHEHGVTVHDALRPGNTVFDDLAAAGYATGVFSENGFLTGDAFGLSAAFRTVVDVPDAPPDRYDTAAINHGPDGFYYADGFTEWRRDSDGPWAACLNLMDAHRPYEPREAFDLWGDDRARALQSELDVRWEWAFHSGERPYWQLAGLESLYDGGIRQTDAILERVVERLRADGVLDETLVVICGDHGEGFGEPGRLAGEPPAVAHIVPMHEELLHVPLLVRPPGGADGERIHDPAALTRFPAVARGWADGRPPEQGFKAETVVATKQPVTGDLRDRFARHCDPIDPYTAPSRCVYTNAEGPAVRKRYYWGEESADSLIRRAGHIEATSSTDRAAVDAAFTGSTATVREPREGQAVTDRTKDQLAALGYY</sequence>
<dbReference type="InParanoid" id="A0A554NFI7"/>
<feature type="domain" description="Sulfatase N-terminal" evidence="2">
    <location>
        <begin position="7"/>
        <end position="303"/>
    </location>
</feature>
<comment type="caution">
    <text evidence="3">The sequence shown here is derived from an EMBL/GenBank/DDBJ whole genome shotgun (WGS) entry which is preliminary data.</text>
</comment>
<comment type="PTM">
    <text evidence="1">The conversion to 3-oxoalanine (also known as C-formylglycine, FGly), of a serine or cysteine residue in prokaryotes and of a cysteine residue in eukaryotes, is critical for catalytic activity.</text>
</comment>
<protein>
    <submittedName>
        <fullName evidence="3">Sulfatase</fullName>
    </submittedName>
</protein>
<dbReference type="InterPro" id="IPR017850">
    <property type="entry name" value="Alkaline_phosphatase_core_sf"/>
</dbReference>
<keyword evidence="4" id="KW-1185">Reference proteome</keyword>
<dbReference type="EMBL" id="QMDX01000001">
    <property type="protein sequence ID" value="TSD16149.1"/>
    <property type="molecule type" value="Genomic_DNA"/>
</dbReference>
<reference evidence="3 4" key="1">
    <citation type="submission" date="2018-06" db="EMBL/GenBank/DDBJ databases">
        <title>Natronomonas sp. F16-60 a new haloarchaeon isolated from a solar saltern of Isla Cristina, Huelva, Spain.</title>
        <authorList>
            <person name="Duran-Viseras A."/>
            <person name="Sanchez-Porro C."/>
            <person name="Ventosa A."/>
        </authorList>
    </citation>
    <scope>NUCLEOTIDE SEQUENCE [LARGE SCALE GENOMIC DNA]</scope>
    <source>
        <strain evidence="3 4">F16-60</strain>
    </source>
</reference>
<name>A0A554NFI7_9EURY</name>
<gene>
    <name evidence="3" type="ORF">DP107_02995</name>
</gene>
<dbReference type="InterPro" id="IPR000917">
    <property type="entry name" value="Sulfatase_N"/>
</dbReference>
<dbReference type="AlphaFoldDB" id="A0A554NFI7"/>
<organism evidence="3 4">
    <name type="scientific">Haloglomus irregulare</name>
    <dbReference type="NCBI Taxonomy" id="2234134"/>
    <lineage>
        <taxon>Archaea</taxon>
        <taxon>Methanobacteriati</taxon>
        <taxon>Methanobacteriota</taxon>
        <taxon>Stenosarchaea group</taxon>
        <taxon>Halobacteria</taxon>
        <taxon>Halobacteriales</taxon>
        <taxon>Natronomonadaceae</taxon>
        <taxon>Haloglomus</taxon>
    </lineage>
</organism>
<evidence type="ECO:0000259" key="2">
    <source>
        <dbReference type="Pfam" id="PF00884"/>
    </source>
</evidence>
<dbReference type="CDD" id="cd16148">
    <property type="entry name" value="sulfatase_like"/>
    <property type="match status" value="1"/>
</dbReference>
<dbReference type="RefSeq" id="WP_144260629.1">
    <property type="nucleotide sequence ID" value="NZ_QMDX01000001.1"/>
</dbReference>
<accession>A0A554NFI7</accession>
<dbReference type="SUPFAM" id="SSF53649">
    <property type="entry name" value="Alkaline phosphatase-like"/>
    <property type="match status" value="1"/>
</dbReference>
<dbReference type="Pfam" id="PF00884">
    <property type="entry name" value="Sulfatase"/>
    <property type="match status" value="1"/>
</dbReference>
<dbReference type="Gene3D" id="3.40.720.10">
    <property type="entry name" value="Alkaline Phosphatase, subunit A"/>
    <property type="match status" value="1"/>
</dbReference>
<dbReference type="PANTHER" id="PTHR43751">
    <property type="entry name" value="SULFATASE"/>
    <property type="match status" value="1"/>
</dbReference>
<dbReference type="InterPro" id="IPR052701">
    <property type="entry name" value="GAG_Ulvan_Degrading_Sulfatases"/>
</dbReference>
<dbReference type="PANTHER" id="PTHR43751:SF3">
    <property type="entry name" value="SULFATASE N-TERMINAL DOMAIN-CONTAINING PROTEIN"/>
    <property type="match status" value="1"/>
</dbReference>
<dbReference type="OrthoDB" id="102174at2157"/>
<dbReference type="Proteomes" id="UP000319894">
    <property type="component" value="Unassembled WGS sequence"/>
</dbReference>
<evidence type="ECO:0000313" key="4">
    <source>
        <dbReference type="Proteomes" id="UP000319894"/>
    </source>
</evidence>
<evidence type="ECO:0000256" key="1">
    <source>
        <dbReference type="PIRSR" id="PIRSR600917-52"/>
    </source>
</evidence>